<name>A0A1I7X7P3_HETBA</name>
<organism evidence="1 2">
    <name type="scientific">Heterorhabditis bacteriophora</name>
    <name type="common">Entomopathogenic nematode worm</name>
    <dbReference type="NCBI Taxonomy" id="37862"/>
    <lineage>
        <taxon>Eukaryota</taxon>
        <taxon>Metazoa</taxon>
        <taxon>Ecdysozoa</taxon>
        <taxon>Nematoda</taxon>
        <taxon>Chromadorea</taxon>
        <taxon>Rhabditida</taxon>
        <taxon>Rhabditina</taxon>
        <taxon>Rhabditomorpha</taxon>
        <taxon>Strongyloidea</taxon>
        <taxon>Heterorhabditidae</taxon>
        <taxon>Heterorhabditis</taxon>
    </lineage>
</organism>
<evidence type="ECO:0000313" key="2">
    <source>
        <dbReference type="WBParaSite" id="Hba_13447"/>
    </source>
</evidence>
<proteinExistence type="predicted"/>
<keyword evidence="1" id="KW-1185">Reference proteome</keyword>
<dbReference type="Proteomes" id="UP000095283">
    <property type="component" value="Unplaced"/>
</dbReference>
<accession>A0A1I7X7P3</accession>
<sequence length="23" mass="2702">MIKTAFETKIYVDIHKIPNNNLV</sequence>
<dbReference type="AlphaFoldDB" id="A0A1I7X7P3"/>
<reference evidence="2" key="1">
    <citation type="submission" date="2016-11" db="UniProtKB">
        <authorList>
            <consortium name="WormBaseParasite"/>
        </authorList>
    </citation>
    <scope>IDENTIFICATION</scope>
</reference>
<evidence type="ECO:0000313" key="1">
    <source>
        <dbReference type="Proteomes" id="UP000095283"/>
    </source>
</evidence>
<protein>
    <submittedName>
        <fullName evidence="2">DUF1330 domain-containing protein</fullName>
    </submittedName>
</protein>
<dbReference type="WBParaSite" id="Hba_13447">
    <property type="protein sequence ID" value="Hba_13447"/>
    <property type="gene ID" value="Hba_13447"/>
</dbReference>